<keyword evidence="1" id="KW-0472">Membrane</keyword>
<reference evidence="2 3" key="1">
    <citation type="submission" date="2024-09" db="EMBL/GenBank/DDBJ databases">
        <authorList>
            <person name="Sun Q."/>
            <person name="Mori K."/>
        </authorList>
    </citation>
    <scope>NUCLEOTIDE SEQUENCE [LARGE SCALE GENOMIC DNA]</scope>
    <source>
        <strain evidence="2 3">NCAIM B.02529</strain>
    </source>
</reference>
<keyword evidence="1" id="KW-1133">Transmembrane helix</keyword>
<name>A0ABV6LM80_9BACI</name>
<dbReference type="RefSeq" id="WP_377346177.1">
    <property type="nucleotide sequence ID" value="NZ_JBHLTP010000004.1"/>
</dbReference>
<organism evidence="2 3">
    <name type="scientific">Pontibacillus salicampi</name>
    <dbReference type="NCBI Taxonomy" id="1449801"/>
    <lineage>
        <taxon>Bacteria</taxon>
        <taxon>Bacillati</taxon>
        <taxon>Bacillota</taxon>
        <taxon>Bacilli</taxon>
        <taxon>Bacillales</taxon>
        <taxon>Bacillaceae</taxon>
        <taxon>Pontibacillus</taxon>
    </lineage>
</organism>
<protein>
    <recommendedName>
        <fullName evidence="4">DUF3784 domain-containing protein</fullName>
    </recommendedName>
</protein>
<keyword evidence="1" id="KW-0812">Transmembrane</keyword>
<comment type="caution">
    <text evidence="2">The sequence shown here is derived from an EMBL/GenBank/DDBJ whole genome shotgun (WGS) entry which is preliminary data.</text>
</comment>
<dbReference type="Proteomes" id="UP001589836">
    <property type="component" value="Unassembled WGS sequence"/>
</dbReference>
<evidence type="ECO:0000313" key="3">
    <source>
        <dbReference type="Proteomes" id="UP001589836"/>
    </source>
</evidence>
<gene>
    <name evidence="2" type="ORF">ACFFGV_07430</name>
</gene>
<keyword evidence="3" id="KW-1185">Reference proteome</keyword>
<feature type="transmembrane region" description="Helical" evidence="1">
    <location>
        <begin position="56"/>
        <end position="78"/>
    </location>
</feature>
<sequence>MFIILGIVITLWGLGILYSVFFKMKKKDYSNKTDSSEVFEEIGAMFYLLKIFPWPVVKAVIIVIGFSFVISGIIILIVS</sequence>
<evidence type="ECO:0008006" key="4">
    <source>
        <dbReference type="Google" id="ProtNLM"/>
    </source>
</evidence>
<dbReference type="EMBL" id="JBHLTP010000004">
    <property type="protein sequence ID" value="MFC0523413.1"/>
    <property type="molecule type" value="Genomic_DNA"/>
</dbReference>
<evidence type="ECO:0000256" key="1">
    <source>
        <dbReference type="SAM" id="Phobius"/>
    </source>
</evidence>
<proteinExistence type="predicted"/>
<accession>A0ABV6LM80</accession>
<evidence type="ECO:0000313" key="2">
    <source>
        <dbReference type="EMBL" id="MFC0523413.1"/>
    </source>
</evidence>